<comment type="subcellular location">
    <subcellularLocation>
        <location evidence="1">Cell envelope</location>
    </subcellularLocation>
</comment>
<evidence type="ECO:0000256" key="1">
    <source>
        <dbReference type="ARBA" id="ARBA00004196"/>
    </source>
</evidence>
<evidence type="ECO:0000256" key="5">
    <source>
        <dbReference type="ARBA" id="ARBA00023004"/>
    </source>
</evidence>
<evidence type="ECO:0000256" key="4">
    <source>
        <dbReference type="ARBA" id="ARBA00023002"/>
    </source>
</evidence>
<dbReference type="PROSITE" id="PS51007">
    <property type="entry name" value="CYTC"/>
    <property type="match status" value="1"/>
</dbReference>
<organism evidence="8 9">
    <name type="scientific">Sphingomonas gilva</name>
    <dbReference type="NCBI Taxonomy" id="2305907"/>
    <lineage>
        <taxon>Bacteria</taxon>
        <taxon>Pseudomonadati</taxon>
        <taxon>Pseudomonadota</taxon>
        <taxon>Alphaproteobacteria</taxon>
        <taxon>Sphingomonadales</taxon>
        <taxon>Sphingomonadaceae</taxon>
        <taxon>Sphingomonas</taxon>
    </lineage>
</organism>
<dbReference type="EMBL" id="QWLV01000002">
    <property type="protein sequence ID" value="RHW18236.1"/>
    <property type="molecule type" value="Genomic_DNA"/>
</dbReference>
<evidence type="ECO:0000256" key="2">
    <source>
        <dbReference type="ARBA" id="ARBA00022617"/>
    </source>
</evidence>
<dbReference type="InterPro" id="IPR051395">
    <property type="entry name" value="Cytochrome_c_Peroxidase/MauG"/>
</dbReference>
<dbReference type="AlphaFoldDB" id="A0A396RQK6"/>
<proteinExistence type="predicted"/>
<sequence>MSDHDLAGDGMRLAVLREAALKNGFVPAESLEIPGDPARQAVGGLIFASPLMSLNGKISCQDCHLDQFGSADGLPNAIGVGGTGHGVARMRSGGGILPRNVLPFWGRGSKGFDTFFWDSRVRLVDGRVISQFGDRAPSNDPMIVAVHLPSVEVREMIADNPQVRDGLVDESVDIAAQIHQTIARRFGADATIGQQLARTYGVRRDAMEFAQISDALAQFIRHRFRIQPTRLHRFVFDRGPISRTELNGGILFYGRGRCAACHNGPYFSDFESHAVAFPQVGFGKNGFGTDEGRFNVTLNPDDRFLFRTPPLYNVTKTSPYSHSGSIVRIEDAIVSHFDPLRLVDTKKMSARARADLYQRLGVAARETLPAQLTDQEVRELVAFLRMLDFDPNASVPSTGAMLQRAR</sequence>
<dbReference type="GO" id="GO:0046872">
    <property type="term" value="F:metal ion binding"/>
    <property type="evidence" value="ECO:0007669"/>
    <property type="project" value="UniProtKB-KW"/>
</dbReference>
<dbReference type="InterPro" id="IPR023893">
    <property type="entry name" value="MauG-like"/>
</dbReference>
<dbReference type="Gene3D" id="1.10.760.10">
    <property type="entry name" value="Cytochrome c-like domain"/>
    <property type="match status" value="2"/>
</dbReference>
<name>A0A396RQK6_9SPHN</name>
<dbReference type="GO" id="GO:0009055">
    <property type="term" value="F:electron transfer activity"/>
    <property type="evidence" value="ECO:0007669"/>
    <property type="project" value="InterPro"/>
</dbReference>
<keyword evidence="3 6" id="KW-0479">Metal-binding</keyword>
<dbReference type="GO" id="GO:0020037">
    <property type="term" value="F:heme binding"/>
    <property type="evidence" value="ECO:0007669"/>
    <property type="project" value="InterPro"/>
</dbReference>
<dbReference type="InterPro" id="IPR009056">
    <property type="entry name" value="Cyt_c-like_dom"/>
</dbReference>
<evidence type="ECO:0000313" key="8">
    <source>
        <dbReference type="EMBL" id="RHW18236.1"/>
    </source>
</evidence>
<dbReference type="InterPro" id="IPR036909">
    <property type="entry name" value="Cyt_c-like_dom_sf"/>
</dbReference>
<dbReference type="NCBIfam" id="TIGR03981">
    <property type="entry name" value="SAM_quin_mod"/>
    <property type="match status" value="1"/>
</dbReference>
<dbReference type="OrthoDB" id="9805202at2"/>
<protein>
    <submittedName>
        <fullName evidence="8">Methylamine utilization protein MauG</fullName>
    </submittedName>
</protein>
<accession>A0A396RQK6</accession>
<evidence type="ECO:0000259" key="7">
    <source>
        <dbReference type="PROSITE" id="PS51007"/>
    </source>
</evidence>
<evidence type="ECO:0000313" key="9">
    <source>
        <dbReference type="Proteomes" id="UP000266693"/>
    </source>
</evidence>
<dbReference type="GO" id="GO:0004130">
    <property type="term" value="F:cytochrome-c peroxidase activity"/>
    <property type="evidence" value="ECO:0007669"/>
    <property type="project" value="TreeGrafter"/>
</dbReference>
<reference evidence="8 9" key="1">
    <citation type="submission" date="2018-08" db="EMBL/GenBank/DDBJ databases">
        <title>The multiple taxonomic identification of Sphingomonas gilva.</title>
        <authorList>
            <person name="Zhu D."/>
            <person name="Zheng S."/>
        </authorList>
    </citation>
    <scope>NUCLEOTIDE SEQUENCE [LARGE SCALE GENOMIC DNA]</scope>
    <source>
        <strain evidence="8 9">ZDH117</strain>
    </source>
</reference>
<gene>
    <name evidence="8" type="ORF">D1610_07095</name>
</gene>
<keyword evidence="4" id="KW-0560">Oxidoreductase</keyword>
<evidence type="ECO:0000256" key="3">
    <source>
        <dbReference type="ARBA" id="ARBA00022723"/>
    </source>
</evidence>
<dbReference type="SUPFAM" id="SSF46626">
    <property type="entry name" value="Cytochrome c"/>
    <property type="match status" value="2"/>
</dbReference>
<keyword evidence="9" id="KW-1185">Reference proteome</keyword>
<evidence type="ECO:0000256" key="6">
    <source>
        <dbReference type="PROSITE-ProRule" id="PRU00433"/>
    </source>
</evidence>
<keyword evidence="5 6" id="KW-0408">Iron</keyword>
<keyword evidence="2 6" id="KW-0349">Heme</keyword>
<dbReference type="PANTHER" id="PTHR30600">
    <property type="entry name" value="CYTOCHROME C PEROXIDASE-RELATED"/>
    <property type="match status" value="1"/>
</dbReference>
<feature type="domain" description="Cytochrome c" evidence="7">
    <location>
        <begin position="243"/>
        <end position="388"/>
    </location>
</feature>
<dbReference type="Pfam" id="PF03150">
    <property type="entry name" value="CCP_MauG"/>
    <property type="match status" value="1"/>
</dbReference>
<comment type="caution">
    <text evidence="8">The sequence shown here is derived from an EMBL/GenBank/DDBJ whole genome shotgun (WGS) entry which is preliminary data.</text>
</comment>
<dbReference type="GO" id="GO:0030313">
    <property type="term" value="C:cell envelope"/>
    <property type="evidence" value="ECO:0007669"/>
    <property type="project" value="UniProtKB-SubCell"/>
</dbReference>
<dbReference type="InterPro" id="IPR004852">
    <property type="entry name" value="Di-haem_cyt_c_peroxidsae"/>
</dbReference>
<dbReference type="Proteomes" id="UP000266693">
    <property type="component" value="Unassembled WGS sequence"/>
</dbReference>